<reference evidence="5 6" key="1">
    <citation type="submission" date="2020-07" db="EMBL/GenBank/DDBJ databases">
        <title>Halophilic bacteria isolated from french cheeses.</title>
        <authorList>
            <person name="Kothe C.I."/>
            <person name="Farah-Kraiem B."/>
            <person name="Renault P."/>
            <person name="Dridi B."/>
        </authorList>
    </citation>
    <scope>NUCLEOTIDE SEQUENCE [LARGE SCALE GENOMIC DNA]</scope>
    <source>
        <strain evidence="5 6">FME1</strain>
    </source>
</reference>
<organism evidence="5 6">
    <name type="scientific">Halomonas casei</name>
    <dbReference type="NCBI Taxonomy" id="2742613"/>
    <lineage>
        <taxon>Bacteria</taxon>
        <taxon>Pseudomonadati</taxon>
        <taxon>Pseudomonadota</taxon>
        <taxon>Gammaproteobacteria</taxon>
        <taxon>Oceanospirillales</taxon>
        <taxon>Halomonadaceae</taxon>
        <taxon>Halomonas</taxon>
    </lineage>
</organism>
<evidence type="ECO:0000256" key="2">
    <source>
        <dbReference type="ARBA" id="ARBA00023002"/>
    </source>
</evidence>
<keyword evidence="6" id="KW-1185">Reference proteome</keyword>
<dbReference type="PROSITE" id="PS00557">
    <property type="entry name" value="FMN_HYDROXY_ACID_DH_1"/>
    <property type="match status" value="1"/>
</dbReference>
<dbReference type="Pfam" id="PF01070">
    <property type="entry name" value="FMN_dh"/>
    <property type="match status" value="1"/>
</dbReference>
<gene>
    <name evidence="5" type="ORF">EI168_13865</name>
</gene>
<evidence type="ECO:0000256" key="3">
    <source>
        <dbReference type="ARBA" id="ARBA00024042"/>
    </source>
</evidence>
<sequence length="388" mass="42526">MGNGVKQLKKIGNLQDFERVAHKHLPRPLFGYVANSAEEGKTQLANRQAFDRYALRPRALVDVSAISIETELLGQRYSAPFGIAPMGISALTAYRGDLVQARAAAKAKLPMILSGSSLIPLETVQKDGPTDWFQAYLPGTLAEIEAMLARVERAGYRNLVITVDYAVPPNGDNNRRSGFSSPLRPSLRLAWDGIIRPRWLFGTFLRTLYHHGIPHFENNYAQRGIAVISKNVTRDFSGRTHLDWSYLERVRALWPGKLIVKGILHPEDARRVEALGGDAIIVSNHGGRQLDSGVAALDALPDIVQAVEHIPVMVDSGFRRGTDVIKALALGANFVFIGRPINYAAAYAGEAGVTHALNLLREEVVRDLALMGVTDIGQLAPEHLVARP</sequence>
<dbReference type="InterPro" id="IPR008259">
    <property type="entry name" value="FMN_hydac_DH_AS"/>
</dbReference>
<dbReference type="PROSITE" id="PS51349">
    <property type="entry name" value="FMN_HYDROXY_ACID_DH_2"/>
    <property type="match status" value="1"/>
</dbReference>
<dbReference type="SUPFAM" id="SSF51395">
    <property type="entry name" value="FMN-linked oxidoreductases"/>
    <property type="match status" value="1"/>
</dbReference>
<protein>
    <submittedName>
        <fullName evidence="5">Alpha-hydroxy-acid oxidizing protein</fullName>
    </submittedName>
</protein>
<dbReference type="PIRSF" id="PIRSF000138">
    <property type="entry name" value="Al-hdrx_acd_dh"/>
    <property type="match status" value="1"/>
</dbReference>
<keyword evidence="2" id="KW-0560">Oxidoreductase</keyword>
<proteinExistence type="inferred from homology"/>
<dbReference type="InterPro" id="IPR012133">
    <property type="entry name" value="Alpha-hydoxy_acid_DH_FMN"/>
</dbReference>
<dbReference type="Proteomes" id="UP001645039">
    <property type="component" value="Unassembled WGS sequence"/>
</dbReference>
<feature type="domain" description="FMN hydroxy acid dehydrogenase" evidence="4">
    <location>
        <begin position="6"/>
        <end position="388"/>
    </location>
</feature>
<comment type="cofactor">
    <cofactor evidence="1">
        <name>FMN</name>
        <dbReference type="ChEBI" id="CHEBI:58210"/>
    </cofactor>
</comment>
<dbReference type="InterPro" id="IPR000262">
    <property type="entry name" value="FMN-dep_DH"/>
</dbReference>
<dbReference type="Gene3D" id="3.20.20.70">
    <property type="entry name" value="Aldolase class I"/>
    <property type="match status" value="1"/>
</dbReference>
<dbReference type="PANTHER" id="PTHR10578:SF143">
    <property type="entry name" value="FMN-DEPENDENT ALPHA-HYDROXY ACID DEHYDROGENASE PB1A11.03"/>
    <property type="match status" value="1"/>
</dbReference>
<dbReference type="EMBL" id="RRZD01000013">
    <property type="protein sequence ID" value="MBE0401181.1"/>
    <property type="molecule type" value="Genomic_DNA"/>
</dbReference>
<evidence type="ECO:0000313" key="6">
    <source>
        <dbReference type="Proteomes" id="UP001645039"/>
    </source>
</evidence>
<name>A0ABR9F5B1_9GAMM</name>
<comment type="caution">
    <text evidence="5">The sequence shown here is derived from an EMBL/GenBank/DDBJ whole genome shotgun (WGS) entry which is preliminary data.</text>
</comment>
<evidence type="ECO:0000259" key="4">
    <source>
        <dbReference type="PROSITE" id="PS51349"/>
    </source>
</evidence>
<dbReference type="InterPro" id="IPR037396">
    <property type="entry name" value="FMN_HAD"/>
</dbReference>
<comment type="similarity">
    <text evidence="3">Belongs to the FMN-dependent alpha-hydroxy acid dehydrogenase family.</text>
</comment>
<accession>A0ABR9F5B1</accession>
<dbReference type="InterPro" id="IPR013785">
    <property type="entry name" value="Aldolase_TIM"/>
</dbReference>
<dbReference type="CDD" id="cd02809">
    <property type="entry name" value="alpha_hydroxyacid_oxid_FMN"/>
    <property type="match status" value="1"/>
</dbReference>
<evidence type="ECO:0000313" key="5">
    <source>
        <dbReference type="EMBL" id="MBE0401181.1"/>
    </source>
</evidence>
<evidence type="ECO:0000256" key="1">
    <source>
        <dbReference type="ARBA" id="ARBA00001917"/>
    </source>
</evidence>
<dbReference type="PANTHER" id="PTHR10578">
    <property type="entry name" value="S -2-HYDROXY-ACID OXIDASE-RELATED"/>
    <property type="match status" value="1"/>
</dbReference>